<feature type="domain" description="Phosphoribosyltransferase" evidence="9">
    <location>
        <begin position="157"/>
        <end position="247"/>
    </location>
</feature>
<evidence type="ECO:0000256" key="4">
    <source>
        <dbReference type="ARBA" id="ARBA00022741"/>
    </source>
</evidence>
<evidence type="ECO:0000256" key="3">
    <source>
        <dbReference type="ARBA" id="ARBA00022727"/>
    </source>
</evidence>
<comment type="catalytic activity">
    <reaction evidence="7">
        <text>D-ribose 5-phosphate + ATP = 5-phospho-alpha-D-ribose 1-diphosphate + AMP + H(+)</text>
        <dbReference type="Rhea" id="RHEA:15609"/>
        <dbReference type="ChEBI" id="CHEBI:15378"/>
        <dbReference type="ChEBI" id="CHEBI:30616"/>
        <dbReference type="ChEBI" id="CHEBI:58017"/>
        <dbReference type="ChEBI" id="CHEBI:78346"/>
        <dbReference type="ChEBI" id="CHEBI:456215"/>
        <dbReference type="EC" id="2.7.6.1"/>
    </reaction>
</comment>
<reference evidence="11 12" key="1">
    <citation type="journal article" date="2018" name="Syst. Appl. Microbiol.">
        <title>A new symbiotic nanoarchaeote (Candidatus Nanoclepta minutus) and its host (Zestosphaera tikiterensis gen. nov., sp. nov.) from a New Zealand hot spring.</title>
        <authorList>
            <person name="St John E."/>
            <person name="Liu Y."/>
            <person name="Podar M."/>
            <person name="Stott M.B."/>
            <person name="Meneghin J."/>
            <person name="Chen Z."/>
            <person name="Lagutin K."/>
            <person name="Mitchell K."/>
            <person name="Reysenbach A.L."/>
        </authorList>
    </citation>
    <scope>NUCLEOTIDE SEQUENCE [LARGE SCALE GENOMIC DNA]</scope>
    <source>
        <strain evidence="11">NZ3</strain>
    </source>
</reference>
<protein>
    <recommendedName>
        <fullName evidence="1">ribose-phosphate diphosphokinase</fullName>
        <ecNumber evidence="1">2.7.6.1</ecNumber>
    </recommendedName>
</protein>
<dbReference type="InterPro" id="IPR029099">
    <property type="entry name" value="Pribosyltran_N"/>
</dbReference>
<accession>A0A2R7Y708</accession>
<proteinExistence type="inferred from homology"/>
<dbReference type="EMBL" id="NBVN01000002">
    <property type="protein sequence ID" value="PUA33311.1"/>
    <property type="molecule type" value="Genomic_DNA"/>
</dbReference>
<dbReference type="Gene3D" id="3.40.50.2020">
    <property type="match status" value="2"/>
</dbReference>
<dbReference type="EC" id="2.7.6.1" evidence="1"/>
<dbReference type="PANTHER" id="PTHR10210:SF32">
    <property type="entry name" value="RIBOSE-PHOSPHATE PYROPHOSPHOKINASE 2"/>
    <property type="match status" value="1"/>
</dbReference>
<dbReference type="GO" id="GO:0002189">
    <property type="term" value="C:ribose phosphate diphosphokinase complex"/>
    <property type="evidence" value="ECO:0007669"/>
    <property type="project" value="TreeGrafter"/>
</dbReference>
<dbReference type="FunFam" id="3.40.50.2020:FF:000014">
    <property type="entry name" value="Ribose-phosphate pyrophosphokinase 1"/>
    <property type="match status" value="1"/>
</dbReference>
<evidence type="ECO:0000256" key="1">
    <source>
        <dbReference type="ARBA" id="ARBA00013247"/>
    </source>
</evidence>
<organism evidence="11 12">
    <name type="scientific">Zestosphaera tikiterensis</name>
    <dbReference type="NCBI Taxonomy" id="1973259"/>
    <lineage>
        <taxon>Archaea</taxon>
        <taxon>Thermoproteota</taxon>
        <taxon>Thermoprotei</taxon>
        <taxon>Desulfurococcales</taxon>
        <taxon>Desulfurococcaceae</taxon>
        <taxon>Zestosphaera</taxon>
    </lineage>
</organism>
<dbReference type="GO" id="GO:0005524">
    <property type="term" value="F:ATP binding"/>
    <property type="evidence" value="ECO:0007669"/>
    <property type="project" value="UniProtKB-KW"/>
</dbReference>
<gene>
    <name evidence="11" type="ORF">B7O98_02455</name>
</gene>
<dbReference type="GO" id="GO:0005737">
    <property type="term" value="C:cytoplasm"/>
    <property type="evidence" value="ECO:0007669"/>
    <property type="project" value="TreeGrafter"/>
</dbReference>
<feature type="domain" description="Ribose-phosphate pyrophosphokinase N-terminal" evidence="10">
    <location>
        <begin position="4"/>
        <end position="117"/>
    </location>
</feature>
<evidence type="ECO:0000259" key="10">
    <source>
        <dbReference type="Pfam" id="PF13793"/>
    </source>
</evidence>
<evidence type="ECO:0000256" key="5">
    <source>
        <dbReference type="ARBA" id="ARBA00022777"/>
    </source>
</evidence>
<dbReference type="PANTHER" id="PTHR10210">
    <property type="entry name" value="RIBOSE-PHOSPHATE DIPHOSPHOKINASE FAMILY MEMBER"/>
    <property type="match status" value="1"/>
</dbReference>
<dbReference type="SUPFAM" id="SSF53271">
    <property type="entry name" value="PRTase-like"/>
    <property type="match status" value="1"/>
</dbReference>
<dbReference type="GO" id="GO:0000287">
    <property type="term" value="F:magnesium ion binding"/>
    <property type="evidence" value="ECO:0007669"/>
    <property type="project" value="InterPro"/>
</dbReference>
<comment type="similarity">
    <text evidence="8">Belongs to the ribose-phosphate pyrophosphokinase family.</text>
</comment>
<dbReference type="Pfam" id="PF00156">
    <property type="entry name" value="Pribosyltran"/>
    <property type="match status" value="1"/>
</dbReference>
<dbReference type="GO" id="GO:0006015">
    <property type="term" value="P:5-phosphoribose 1-diphosphate biosynthetic process"/>
    <property type="evidence" value="ECO:0007669"/>
    <property type="project" value="TreeGrafter"/>
</dbReference>
<dbReference type="CDD" id="cd06223">
    <property type="entry name" value="PRTases_typeI"/>
    <property type="match status" value="1"/>
</dbReference>
<evidence type="ECO:0000256" key="7">
    <source>
        <dbReference type="ARBA" id="ARBA00049535"/>
    </source>
</evidence>
<dbReference type="NCBIfam" id="TIGR01251">
    <property type="entry name" value="ribP_PPkin"/>
    <property type="match status" value="1"/>
</dbReference>
<dbReference type="InterPro" id="IPR000836">
    <property type="entry name" value="PRTase_dom"/>
</dbReference>
<sequence length="302" mass="33920">MIMLSLPLGSYLGSELSRFLGLQNVEVIHKVFPDGETYLRIPSLTLGKHVMLIQTMFPEQDRRIVELLYVVETLKSKGVKHVYAAIPYLAYSRQDKEFLEGEVVSVNSLLRLLRCAGLERIFVVDLHSEVTLREFEGFIENLIPVKTFVKYLSKYVRGDFLIVAPDVGALKRVKPLSEALNIDYIVINKFRDRVTGQVVHELPSNVDVKNKKVVIVDDIISTGGTIANIASYFRRLGVDEIHILASHGLFVGNALEKLIASGVTHITVLNTTGVKVTHDMVSYLDISEELADFIKEKLPLNE</sequence>
<evidence type="ECO:0000313" key="12">
    <source>
        <dbReference type="Proteomes" id="UP000244093"/>
    </source>
</evidence>
<dbReference type="InterPro" id="IPR029057">
    <property type="entry name" value="PRTase-like"/>
</dbReference>
<evidence type="ECO:0000256" key="2">
    <source>
        <dbReference type="ARBA" id="ARBA00022679"/>
    </source>
</evidence>
<dbReference type="InterPro" id="IPR005946">
    <property type="entry name" value="Rib-P_diPkinase"/>
</dbReference>
<comment type="caution">
    <text evidence="11">The sequence shown here is derived from an EMBL/GenBank/DDBJ whole genome shotgun (WGS) entry which is preliminary data.</text>
</comment>
<dbReference type="SMART" id="SM01400">
    <property type="entry name" value="Pribosyltran_N"/>
    <property type="match status" value="1"/>
</dbReference>
<evidence type="ECO:0000256" key="8">
    <source>
        <dbReference type="RuleBase" id="RU004324"/>
    </source>
</evidence>
<dbReference type="Pfam" id="PF13793">
    <property type="entry name" value="Pribosyltran_N"/>
    <property type="match status" value="1"/>
</dbReference>
<dbReference type="GO" id="GO:0004749">
    <property type="term" value="F:ribose phosphate diphosphokinase activity"/>
    <property type="evidence" value="ECO:0007669"/>
    <property type="project" value="UniProtKB-EC"/>
</dbReference>
<evidence type="ECO:0000259" key="9">
    <source>
        <dbReference type="Pfam" id="PF00156"/>
    </source>
</evidence>
<dbReference type="GO" id="GO:0016301">
    <property type="term" value="F:kinase activity"/>
    <property type="evidence" value="ECO:0007669"/>
    <property type="project" value="UniProtKB-KW"/>
</dbReference>
<name>A0A2R7Y708_9CREN</name>
<keyword evidence="2" id="KW-0808">Transferase</keyword>
<evidence type="ECO:0000256" key="6">
    <source>
        <dbReference type="ARBA" id="ARBA00022840"/>
    </source>
</evidence>
<dbReference type="AlphaFoldDB" id="A0A2R7Y708"/>
<dbReference type="Proteomes" id="UP000244093">
    <property type="component" value="Unassembled WGS sequence"/>
</dbReference>
<keyword evidence="6" id="KW-0067">ATP-binding</keyword>
<keyword evidence="5" id="KW-0418">Kinase</keyword>
<keyword evidence="4" id="KW-0547">Nucleotide-binding</keyword>
<evidence type="ECO:0000313" key="11">
    <source>
        <dbReference type="EMBL" id="PUA33311.1"/>
    </source>
</evidence>
<dbReference type="GO" id="GO:0006164">
    <property type="term" value="P:purine nucleotide biosynthetic process"/>
    <property type="evidence" value="ECO:0007669"/>
    <property type="project" value="TreeGrafter"/>
</dbReference>
<keyword evidence="3 8" id="KW-0545">Nucleotide biosynthesis</keyword>